<feature type="region of interest" description="Disordered" evidence="1">
    <location>
        <begin position="1066"/>
        <end position="1136"/>
    </location>
</feature>
<feature type="compositionally biased region" description="Polar residues" evidence="1">
    <location>
        <begin position="526"/>
        <end position="537"/>
    </location>
</feature>
<feature type="region of interest" description="Disordered" evidence="1">
    <location>
        <begin position="517"/>
        <end position="541"/>
    </location>
</feature>
<evidence type="ECO:0000256" key="1">
    <source>
        <dbReference type="SAM" id="MobiDB-lite"/>
    </source>
</evidence>
<feature type="region of interest" description="Disordered" evidence="1">
    <location>
        <begin position="660"/>
        <end position="692"/>
    </location>
</feature>
<feature type="region of interest" description="Disordered" evidence="1">
    <location>
        <begin position="1354"/>
        <end position="1388"/>
    </location>
</feature>
<feature type="region of interest" description="Disordered" evidence="1">
    <location>
        <begin position="1458"/>
        <end position="1482"/>
    </location>
</feature>
<feature type="compositionally biased region" description="Basic and acidic residues" evidence="1">
    <location>
        <begin position="1003"/>
        <end position="1039"/>
    </location>
</feature>
<reference evidence="2 3" key="1">
    <citation type="submission" date="2019-05" db="EMBL/GenBank/DDBJ databases">
        <title>Another draft genome of Portunus trituberculatus and its Hox gene families provides insights of decapod evolution.</title>
        <authorList>
            <person name="Jeong J.-H."/>
            <person name="Song I."/>
            <person name="Kim S."/>
            <person name="Choi T."/>
            <person name="Kim D."/>
            <person name="Ryu S."/>
            <person name="Kim W."/>
        </authorList>
    </citation>
    <scope>NUCLEOTIDE SEQUENCE [LARGE SCALE GENOMIC DNA]</scope>
    <source>
        <tissue evidence="2">Muscle</tissue>
    </source>
</reference>
<proteinExistence type="predicted"/>
<dbReference type="EMBL" id="VSRR010001731">
    <property type="protein sequence ID" value="MPC27353.1"/>
    <property type="molecule type" value="Genomic_DNA"/>
</dbReference>
<sequence>MLVEMRSRRSFSGRDYPAKPTRGCQFTSEARSLTQIVCRKRTSDEGVDASSSCTSHESRLTRPKSVMRWVGVWGQELHPNPLLPLQAFTKLQPLSVPLKPRTLPEANPISTLSSKTPVPLPEFLMKSSHASLKPPSSSEVGTNVFEALTKDSVPHEAKIDTVLPSKAPLKPYKSFDALAKPKVETTNKIVHKELEPQLKVEAQENLPSSLVVSKNPMTEISLLMKPLEPREAFGKGERTGNVISIQPKLSEALGKPDLYSDVKSVTLNPNPLTHGEALFKASRFHLTNEASTISPIKTPADIQIDEALKGLLASYKAFTKSILLKSLKTLPILSNAILPSPASVEISKSATPETSNAEMKSLVKGNVTEKPSIYSKTQLKFESHEAFPNSYTNSEALVKTESSPQLFAKPFHVSEEPAKPIVSSEVALKFSDHSQVAVEPIEKSEAPTTPDYISEVSMKPTENTNEDPTPPNYIREALMKSTEETEILTMLSVTNKVTSKPTKKTETQILPNHTREASVKPAAKTDLQTTQDNTSEASVIPTEKTEISPILSGARQASIKSSEKMKISTAMNASMMQIQKTEEQTRLNNSLEGTMKPTEETKVQTIYKSKSKPMMVTEGSVTPDDISMKPDDKSKPSLTIEHIHIREALLKPKEKIKVPATQNVTSESSVKSSKNTEASGMSNDTQEASMKQRQRIYSQTTPDYTEETEALAMHNSNSEAPLKPIMVTEGTMTLDDASEASMKPNDKSITSITLEHILVHEALMKPKEKTEDPATLNVSSEAPVKSIKNTEAQRMSNDAQEASMKPTETISTQATPDYAEETEAPTTHDSLSEAQVKQIIVTETITQTGEHEVQVKPNYVTEIPTTIYYTRKATMKPIEINEAYSTTLNYTHYATVKPTEFNEEPATLTSTRKHLMKPTEITEASKTLHNTLEAAMKLPQMTEGPATPDDTWEVPLKPIKMTETATMSNYTREASRKPRYVTKTPTMLDSKAFKPSISNIREPQMKPKEMTEASKKNDTNDIPVKPKEITEASMKKDDSSDVSMKPAEMIEVSTMPNDTSEALMKSEKTTEISTKPEEISEPPAKAREMTEAPTAPYHKHEAQMKPEGITQTSTKTNHVTNPQIKPKEMTKATATHDNNEVPLKSTNIIKVPATLAYRSETSLIPTEVTETQTTLEYSSEASVKSPGITETPTTLDDSREAPVKLIQKTEAEVQTNDTRKASMTSTEKMDAQTQEYISGPLKPTAVPKPLTTSSEASVKLATLDHSFLKLLVNSKEDFKPVKAQDSFTNPFTESETLLKTLKPHKDYLPTNNEAAMRPVSNNLHEDRVTPSKFHKTLALSPVTLEPLLQTSELSEASIRTQTPRQTSSTPQTTTINTTKRLFPSNETPMNHYYTVSPPPEVILRASVTPEPILKLTTHPYVQTEFQKLHTKKIHTHATSTPQHLRLLRRYMKPSSPIEAFATPPTPPNIKRPYENPMNLRNN</sequence>
<feature type="region of interest" description="Disordered" evidence="1">
    <location>
        <begin position="1"/>
        <end position="23"/>
    </location>
</feature>
<name>A0A5B7E297_PORTR</name>
<feature type="compositionally biased region" description="Polar residues" evidence="1">
    <location>
        <begin position="1177"/>
        <end position="1195"/>
    </location>
</feature>
<feature type="compositionally biased region" description="Basic and acidic residues" evidence="1">
    <location>
        <begin position="1066"/>
        <end position="1090"/>
    </location>
</feature>
<keyword evidence="3" id="KW-1185">Reference proteome</keyword>
<protein>
    <submittedName>
        <fullName evidence="2">Uncharacterized protein</fullName>
    </submittedName>
</protein>
<organism evidence="2 3">
    <name type="scientific">Portunus trituberculatus</name>
    <name type="common">Swimming crab</name>
    <name type="synonym">Neptunus trituberculatus</name>
    <dbReference type="NCBI Taxonomy" id="210409"/>
    <lineage>
        <taxon>Eukaryota</taxon>
        <taxon>Metazoa</taxon>
        <taxon>Ecdysozoa</taxon>
        <taxon>Arthropoda</taxon>
        <taxon>Crustacea</taxon>
        <taxon>Multicrustacea</taxon>
        <taxon>Malacostraca</taxon>
        <taxon>Eumalacostraca</taxon>
        <taxon>Eucarida</taxon>
        <taxon>Decapoda</taxon>
        <taxon>Pleocyemata</taxon>
        <taxon>Brachyura</taxon>
        <taxon>Eubrachyura</taxon>
        <taxon>Portunoidea</taxon>
        <taxon>Portunidae</taxon>
        <taxon>Portuninae</taxon>
        <taxon>Portunus</taxon>
    </lineage>
</organism>
<feature type="region of interest" description="Disordered" evidence="1">
    <location>
        <begin position="765"/>
        <end position="832"/>
    </location>
</feature>
<feature type="region of interest" description="Disordered" evidence="1">
    <location>
        <begin position="1177"/>
        <end position="1198"/>
    </location>
</feature>
<feature type="compositionally biased region" description="Polar residues" evidence="1">
    <location>
        <begin position="1109"/>
        <end position="1123"/>
    </location>
</feature>
<feature type="compositionally biased region" description="Low complexity" evidence="1">
    <location>
        <begin position="1357"/>
        <end position="1378"/>
    </location>
</feature>
<accession>A0A5B7E297</accession>
<dbReference type="Proteomes" id="UP000324222">
    <property type="component" value="Unassembled WGS sequence"/>
</dbReference>
<feature type="region of interest" description="Disordered" evidence="1">
    <location>
        <begin position="1002"/>
        <end position="1043"/>
    </location>
</feature>
<feature type="region of interest" description="Disordered" evidence="1">
    <location>
        <begin position="442"/>
        <end position="471"/>
    </location>
</feature>
<comment type="caution">
    <text evidence="2">The sequence shown here is derived from an EMBL/GenBank/DDBJ whole genome shotgun (WGS) entry which is preliminary data.</text>
</comment>
<feature type="compositionally biased region" description="Polar residues" evidence="1">
    <location>
        <begin position="787"/>
        <end position="815"/>
    </location>
</feature>
<gene>
    <name evidence="2" type="ORF">E2C01_020522</name>
</gene>
<evidence type="ECO:0000313" key="2">
    <source>
        <dbReference type="EMBL" id="MPC27353.1"/>
    </source>
</evidence>
<evidence type="ECO:0000313" key="3">
    <source>
        <dbReference type="Proteomes" id="UP000324222"/>
    </source>
</evidence>